<reference evidence="3 4" key="1">
    <citation type="journal article" date="2021" name="Nat. Plants">
        <title>The Taxus genome provides insights into paclitaxel biosynthesis.</title>
        <authorList>
            <person name="Xiong X."/>
            <person name="Gou J."/>
            <person name="Liao Q."/>
            <person name="Li Y."/>
            <person name="Zhou Q."/>
            <person name="Bi G."/>
            <person name="Li C."/>
            <person name="Du R."/>
            <person name="Wang X."/>
            <person name="Sun T."/>
            <person name="Guo L."/>
            <person name="Liang H."/>
            <person name="Lu P."/>
            <person name="Wu Y."/>
            <person name="Zhang Z."/>
            <person name="Ro D.K."/>
            <person name="Shang Y."/>
            <person name="Huang S."/>
            <person name="Yan J."/>
        </authorList>
    </citation>
    <scope>NUCLEOTIDE SEQUENCE [LARGE SCALE GENOMIC DNA]</scope>
    <source>
        <strain evidence="3">Ta-2019</strain>
    </source>
</reference>
<proteinExistence type="predicted"/>
<organism evidence="3 4">
    <name type="scientific">Taxus chinensis</name>
    <name type="common">Chinese yew</name>
    <name type="synonym">Taxus wallichiana var. chinensis</name>
    <dbReference type="NCBI Taxonomy" id="29808"/>
    <lineage>
        <taxon>Eukaryota</taxon>
        <taxon>Viridiplantae</taxon>
        <taxon>Streptophyta</taxon>
        <taxon>Embryophyta</taxon>
        <taxon>Tracheophyta</taxon>
        <taxon>Spermatophyta</taxon>
        <taxon>Pinopsida</taxon>
        <taxon>Pinidae</taxon>
        <taxon>Conifers II</taxon>
        <taxon>Cupressales</taxon>
        <taxon>Taxaceae</taxon>
        <taxon>Taxus</taxon>
    </lineage>
</organism>
<dbReference type="InterPro" id="IPR016040">
    <property type="entry name" value="NAD(P)-bd_dom"/>
</dbReference>
<feature type="domain" description="NAD(P)-binding" evidence="2">
    <location>
        <begin position="3"/>
        <end position="99"/>
    </location>
</feature>
<evidence type="ECO:0000313" key="3">
    <source>
        <dbReference type="EMBL" id="KAH9302896.1"/>
    </source>
</evidence>
<dbReference type="Gene3D" id="3.40.50.720">
    <property type="entry name" value="NAD(P)-binding Rossmann-like Domain"/>
    <property type="match status" value="1"/>
</dbReference>
<dbReference type="InterPro" id="IPR044719">
    <property type="entry name" value="TIC62"/>
</dbReference>
<name>A0AA38CNE9_TAXCH</name>
<feature type="non-terminal residue" evidence="3">
    <location>
        <position position="1"/>
    </location>
</feature>
<keyword evidence="4" id="KW-1185">Reference proteome</keyword>
<evidence type="ECO:0000259" key="2">
    <source>
        <dbReference type="Pfam" id="PF13460"/>
    </source>
</evidence>
<dbReference type="InterPro" id="IPR036291">
    <property type="entry name" value="NAD(P)-bd_dom_sf"/>
</dbReference>
<sequence>TVANVNHFILLTSLGTSKVGFPAALLNLFWGVLVWKRKAEEALINSGLPYSIVRPGGMERPTDTYKETHNLVIANKDTYFGGQVSNLQVAELIACMANNRQLSTNKVIEVIAETTAPLLPMEELLAKVSSAVGVEQQPTSELVVSASVPQSSAKQDTFESAPPDDVEKAEHQLTPVKSRPLSPYP</sequence>
<dbReference type="AlphaFoldDB" id="A0AA38CNE9"/>
<evidence type="ECO:0000313" key="4">
    <source>
        <dbReference type="Proteomes" id="UP000824469"/>
    </source>
</evidence>
<dbReference type="PANTHER" id="PTHR47285">
    <property type="entry name" value="PROTEIN TIC 62, CHLOROPLASTIC"/>
    <property type="match status" value="1"/>
</dbReference>
<feature type="compositionally biased region" description="Polar residues" evidence="1">
    <location>
        <begin position="139"/>
        <end position="155"/>
    </location>
</feature>
<feature type="non-terminal residue" evidence="3">
    <location>
        <position position="185"/>
    </location>
</feature>
<gene>
    <name evidence="3" type="ORF">KI387_014479</name>
</gene>
<dbReference type="SUPFAM" id="SSF51735">
    <property type="entry name" value="NAD(P)-binding Rossmann-fold domains"/>
    <property type="match status" value="1"/>
</dbReference>
<comment type="caution">
    <text evidence="3">The sequence shown here is derived from an EMBL/GenBank/DDBJ whole genome shotgun (WGS) entry which is preliminary data.</text>
</comment>
<evidence type="ECO:0000256" key="1">
    <source>
        <dbReference type="SAM" id="MobiDB-lite"/>
    </source>
</evidence>
<dbReference type="Pfam" id="PF13460">
    <property type="entry name" value="NAD_binding_10"/>
    <property type="match status" value="1"/>
</dbReference>
<protein>
    <recommendedName>
        <fullName evidence="2">NAD(P)-binding domain-containing protein</fullName>
    </recommendedName>
</protein>
<feature type="region of interest" description="Disordered" evidence="1">
    <location>
        <begin position="139"/>
        <end position="185"/>
    </location>
</feature>
<dbReference type="PANTHER" id="PTHR47285:SF1">
    <property type="entry name" value="PROTEIN TIC 62, CHLOROPLASTIC"/>
    <property type="match status" value="1"/>
</dbReference>
<dbReference type="Proteomes" id="UP000824469">
    <property type="component" value="Unassembled WGS sequence"/>
</dbReference>
<dbReference type="EMBL" id="JAHRHJ020000009">
    <property type="protein sequence ID" value="KAH9302896.1"/>
    <property type="molecule type" value="Genomic_DNA"/>
</dbReference>
<accession>A0AA38CNE9</accession>